<feature type="signal peptide" evidence="1">
    <location>
        <begin position="1"/>
        <end position="37"/>
    </location>
</feature>
<organism evidence="2 3">
    <name type="scientific">Candidatus Xenolissoclinum pacificiensis L6</name>
    <dbReference type="NCBI Taxonomy" id="1401685"/>
    <lineage>
        <taxon>Bacteria</taxon>
        <taxon>Pseudomonadati</taxon>
        <taxon>Pseudomonadota</taxon>
        <taxon>Alphaproteobacteria</taxon>
        <taxon>Rickettsiales</taxon>
        <taxon>Anaplasmataceae</taxon>
        <taxon>Candidatus Xenolissoclinum</taxon>
    </lineage>
</organism>
<keyword evidence="1" id="KW-0732">Signal</keyword>
<sequence length="407" mass="42945">MTSNAILKMSNKKSIVNTTIITAAMTVLAMSPLTSHAKTYVSAAYNPLMMGGVDIMFEGMNGAVNTNTKTIESDKFDMNFAAFRVDAGMQMMNGIRFGVTAGFSGETTLTDPITFVLSEATMTGNASLPVDVVYKGQLNASTTNSDRGTLRADKITTGNVANPSVATDMASQKITLKGIQDMFIGAQVGYGFMMNRMMPYVDVGAGMVNTTLNFESGTTDAWGVEIHGRIGLNYMISSSMGVFADYTFMSQLETAFDTAITGKTSGVYKMPESFGAVGADLTSMDVMNGGLRANNVAVDVTKNAANNMITLTNSDAEFTAEGTLTGGSNLGISGLSPDGTISVTGSNTATDADLQDITLAVPMTYNYQNVSYTGTNSAPPAGAVKEYKSKIESKYTHHFAIGVTMSF</sequence>
<dbReference type="EMBL" id="AXCJ01000008">
    <property type="protein sequence ID" value="ETO91098.1"/>
    <property type="molecule type" value="Genomic_DNA"/>
</dbReference>
<dbReference type="Proteomes" id="UP000018951">
    <property type="component" value="Unassembled WGS sequence"/>
</dbReference>
<dbReference type="AlphaFoldDB" id="W2V0W2"/>
<evidence type="ECO:0000256" key="1">
    <source>
        <dbReference type="SAM" id="SignalP"/>
    </source>
</evidence>
<reference evidence="2 3" key="1">
    <citation type="journal article" date="2013" name="PLoS ONE">
        <title>Bacterial endosymbiosis in a chordate host: long-term co-evolution and conservation of secondary metabolism.</title>
        <authorList>
            <person name="Kwan J.C."/>
            <person name="Schmidt E.W."/>
        </authorList>
    </citation>
    <scope>NUCLEOTIDE SEQUENCE [LARGE SCALE GENOMIC DNA]</scope>
    <source>
        <strain evidence="3">L6</strain>
    </source>
</reference>
<dbReference type="InterPro" id="IPR011250">
    <property type="entry name" value="OMP/PagP_B-barrel"/>
</dbReference>
<comment type="caution">
    <text evidence="2">The sequence shown here is derived from an EMBL/GenBank/DDBJ whole genome shotgun (WGS) entry which is preliminary data.</text>
</comment>
<evidence type="ECO:0000313" key="2">
    <source>
        <dbReference type="EMBL" id="ETO91098.1"/>
    </source>
</evidence>
<dbReference type="Gene3D" id="2.40.160.20">
    <property type="match status" value="1"/>
</dbReference>
<evidence type="ECO:0000313" key="3">
    <source>
        <dbReference type="Proteomes" id="UP000018951"/>
    </source>
</evidence>
<feature type="chain" id="PRO_5004827149" evidence="1">
    <location>
        <begin position="38"/>
        <end position="407"/>
    </location>
</feature>
<protein>
    <submittedName>
        <fullName evidence="2">Uncharacterized protein</fullName>
    </submittedName>
</protein>
<proteinExistence type="predicted"/>
<gene>
    <name evidence="2" type="ORF">P857_584</name>
</gene>
<keyword evidence="3" id="KW-1185">Reference proteome</keyword>
<accession>W2V0W2</accession>
<dbReference type="SUPFAM" id="SSF56925">
    <property type="entry name" value="OMPA-like"/>
    <property type="match status" value="1"/>
</dbReference>
<name>W2V0W2_9RICK</name>